<dbReference type="PANTHER" id="PTHR43654">
    <property type="entry name" value="GLUTAMATE 5-KINASE"/>
    <property type="match status" value="1"/>
</dbReference>
<dbReference type="PANTHER" id="PTHR43654:SF1">
    <property type="entry name" value="ISOPENTENYL PHOSPHATE KINASE"/>
    <property type="match status" value="1"/>
</dbReference>
<dbReference type="InterPro" id="IPR011529">
    <property type="entry name" value="Glu_5kinase"/>
</dbReference>
<sequence>MAVSGRQSDVKRIEAISEIGSARRLVVKIGSALLVEEGKPAIERLNSLAKDLATLREQGTDIIVVSSGAIALGAARLRLPKGGRASLADAQAAASVGQVALAQLWAQALGDHDILAAQMLVTLGDLEDRRRYLNAAATLERLLETGAVPVVNENDSVATEEIRFGDNDRLAARVAQAARADAVLLLSDVDGLFDRSPDEAGATLIDQVEGVTPEILAMAGDGSSSGLGSGGMASKLEAAQIAGRAGIMLAIINGSRLSPIAGAIASDRGTVFLPVRSDSARKAWLGGRLARKGTLIVDAGCVSAIAKGASLLAAGMTRVEGEFQRGDLVQVDGPGGEGLGQGLVEYSAAECRAICGLRESEQEAKLGYAPRAAVVHRDHMVRS</sequence>
<keyword evidence="4 5" id="KW-0067">ATP-binding</keyword>
<evidence type="ECO:0000256" key="2">
    <source>
        <dbReference type="ARBA" id="ARBA00022741"/>
    </source>
</evidence>
<dbReference type="RefSeq" id="WP_218315374.1">
    <property type="nucleotide sequence ID" value="NZ_JAGSPB010000001.1"/>
</dbReference>
<feature type="binding site" evidence="5">
    <location>
        <position position="155"/>
    </location>
    <ligand>
        <name>substrate</name>
    </ligand>
</feature>
<organism evidence="7 8">
    <name type="scientific">Erythrobacter ani</name>
    <dbReference type="NCBI Taxonomy" id="2827235"/>
    <lineage>
        <taxon>Bacteria</taxon>
        <taxon>Pseudomonadati</taxon>
        <taxon>Pseudomonadota</taxon>
        <taxon>Alphaproteobacteria</taxon>
        <taxon>Sphingomonadales</taxon>
        <taxon>Erythrobacteraceae</taxon>
        <taxon>Erythrobacter/Porphyrobacter group</taxon>
        <taxon>Erythrobacter</taxon>
    </lineage>
</organism>
<feature type="binding site" evidence="5">
    <location>
        <position position="167"/>
    </location>
    <ligand>
        <name>substrate</name>
    </ligand>
</feature>
<dbReference type="EC" id="2.7.2.11" evidence="5"/>
<protein>
    <recommendedName>
        <fullName evidence="5">Glutamate 5-kinase</fullName>
        <ecNumber evidence="5">2.7.2.11</ecNumber>
    </recommendedName>
    <alternativeName>
        <fullName evidence="5">Gamma-glutamyl kinase</fullName>
        <shortName evidence="5">GK</shortName>
    </alternativeName>
</protein>
<dbReference type="CDD" id="cd21157">
    <property type="entry name" value="PUA_G5K"/>
    <property type="match status" value="1"/>
</dbReference>
<keyword evidence="8" id="KW-1185">Reference proteome</keyword>
<reference evidence="7 8" key="1">
    <citation type="submission" date="2021-04" db="EMBL/GenBank/DDBJ databases">
        <authorList>
            <person name="Pira H."/>
            <person name="Risdian C."/>
            <person name="Wink J."/>
        </authorList>
    </citation>
    <scope>NUCLEOTIDE SEQUENCE [LARGE SCALE GENOMIC DNA]</scope>
    <source>
        <strain evidence="7 8">WH131</strain>
    </source>
</reference>
<comment type="pathway">
    <text evidence="5">Amino-acid biosynthesis; L-proline biosynthesis; L-glutamate 5-semialdehyde from L-glutamate: step 1/2.</text>
</comment>
<keyword evidence="3 5" id="KW-0418">Kinase</keyword>
<dbReference type="GO" id="GO:0004349">
    <property type="term" value="F:glutamate 5-kinase activity"/>
    <property type="evidence" value="ECO:0007669"/>
    <property type="project" value="UniProtKB-EC"/>
</dbReference>
<dbReference type="InterPro" id="IPR001048">
    <property type="entry name" value="Asp/Glu/Uridylate_kinase"/>
</dbReference>
<name>A0ABS6SIN2_9SPHN</name>
<dbReference type="SMART" id="SM00359">
    <property type="entry name" value="PUA"/>
    <property type="match status" value="1"/>
</dbReference>
<evidence type="ECO:0000259" key="6">
    <source>
        <dbReference type="SMART" id="SM00359"/>
    </source>
</evidence>
<dbReference type="InterPro" id="IPR002478">
    <property type="entry name" value="PUA"/>
</dbReference>
<proteinExistence type="inferred from homology"/>
<dbReference type="PROSITE" id="PS00902">
    <property type="entry name" value="GLUTAMATE_5_KINASE"/>
    <property type="match status" value="1"/>
</dbReference>
<feature type="domain" description="PUA" evidence="6">
    <location>
        <begin position="293"/>
        <end position="375"/>
    </location>
</feature>
<evidence type="ECO:0000313" key="7">
    <source>
        <dbReference type="EMBL" id="MBV7264841.1"/>
    </source>
</evidence>
<dbReference type="EMBL" id="JAGSPB010000001">
    <property type="protein sequence ID" value="MBV7264841.1"/>
    <property type="molecule type" value="Genomic_DNA"/>
</dbReference>
<keyword evidence="5" id="KW-0641">Proline biosynthesis</keyword>
<comment type="function">
    <text evidence="5">Catalyzes the transfer of a phosphate group to glutamate to form L-glutamate 5-phosphate.</text>
</comment>
<keyword evidence="1 5" id="KW-0808">Transferase</keyword>
<dbReference type="Pfam" id="PF00696">
    <property type="entry name" value="AA_kinase"/>
    <property type="match status" value="1"/>
</dbReference>
<evidence type="ECO:0000256" key="5">
    <source>
        <dbReference type="HAMAP-Rule" id="MF_00456"/>
    </source>
</evidence>
<comment type="catalytic activity">
    <reaction evidence="5">
        <text>L-glutamate + ATP = L-glutamyl 5-phosphate + ADP</text>
        <dbReference type="Rhea" id="RHEA:14877"/>
        <dbReference type="ChEBI" id="CHEBI:29985"/>
        <dbReference type="ChEBI" id="CHEBI:30616"/>
        <dbReference type="ChEBI" id="CHEBI:58274"/>
        <dbReference type="ChEBI" id="CHEBI:456216"/>
        <dbReference type="EC" id="2.7.2.11"/>
    </reaction>
</comment>
<comment type="caution">
    <text evidence="7">The sequence shown here is derived from an EMBL/GenBank/DDBJ whole genome shotgun (WGS) entry which is preliminary data.</text>
</comment>
<feature type="binding site" evidence="5">
    <location>
        <begin position="187"/>
        <end position="188"/>
    </location>
    <ligand>
        <name>ATP</name>
        <dbReference type="ChEBI" id="CHEBI:30616"/>
    </ligand>
</feature>
<dbReference type="Pfam" id="PF01472">
    <property type="entry name" value="PUA"/>
    <property type="match status" value="1"/>
</dbReference>
<evidence type="ECO:0000256" key="4">
    <source>
        <dbReference type="ARBA" id="ARBA00022840"/>
    </source>
</evidence>
<feature type="binding site" evidence="5">
    <location>
        <position position="67"/>
    </location>
    <ligand>
        <name>substrate</name>
    </ligand>
</feature>
<comment type="similarity">
    <text evidence="5">Belongs to the glutamate 5-kinase family.</text>
</comment>
<dbReference type="Proteomes" id="UP000699975">
    <property type="component" value="Unassembled WGS sequence"/>
</dbReference>
<dbReference type="PROSITE" id="PS50890">
    <property type="entry name" value="PUA"/>
    <property type="match status" value="1"/>
</dbReference>
<dbReference type="PIRSF" id="PIRSF000729">
    <property type="entry name" value="GK"/>
    <property type="match status" value="1"/>
</dbReference>
<dbReference type="NCBIfam" id="TIGR01027">
    <property type="entry name" value="proB"/>
    <property type="match status" value="1"/>
</dbReference>
<dbReference type="InterPro" id="IPR005715">
    <property type="entry name" value="Glu_5kinase/COase_Synthase"/>
</dbReference>
<accession>A0ABS6SIN2</accession>
<feature type="binding site" evidence="5">
    <location>
        <position position="28"/>
    </location>
    <ligand>
        <name>ATP</name>
        <dbReference type="ChEBI" id="CHEBI:30616"/>
    </ligand>
</feature>
<dbReference type="HAMAP" id="MF_00456">
    <property type="entry name" value="ProB"/>
    <property type="match status" value="1"/>
</dbReference>
<gene>
    <name evidence="5" type="primary">proB</name>
    <name evidence="7" type="ORF">KCG45_01460</name>
</gene>
<comment type="subcellular location">
    <subcellularLocation>
        <location evidence="5">Cytoplasm</location>
    </subcellularLocation>
</comment>
<evidence type="ECO:0000313" key="8">
    <source>
        <dbReference type="Proteomes" id="UP000699975"/>
    </source>
</evidence>
<dbReference type="InterPro" id="IPR019797">
    <property type="entry name" value="Glutamate_5-kinase_CS"/>
</dbReference>
<keyword evidence="5" id="KW-0963">Cytoplasm</keyword>
<evidence type="ECO:0000256" key="1">
    <source>
        <dbReference type="ARBA" id="ARBA00022679"/>
    </source>
</evidence>
<feature type="binding site" evidence="5">
    <location>
        <begin position="229"/>
        <end position="235"/>
    </location>
    <ligand>
        <name>ATP</name>
        <dbReference type="ChEBI" id="CHEBI:30616"/>
    </ligand>
</feature>
<evidence type="ECO:0000256" key="3">
    <source>
        <dbReference type="ARBA" id="ARBA00022777"/>
    </source>
</evidence>
<keyword evidence="2 5" id="KW-0547">Nucleotide-binding</keyword>
<keyword evidence="5" id="KW-0028">Amino-acid biosynthesis</keyword>